<dbReference type="EMBL" id="QNQU01000004">
    <property type="protein sequence ID" value="RBQ09945.1"/>
    <property type="molecule type" value="Genomic_DNA"/>
</dbReference>
<evidence type="ECO:0000313" key="3">
    <source>
        <dbReference type="Proteomes" id="UP000252081"/>
    </source>
</evidence>
<name>A0A366L7T2_9SPHI</name>
<reference evidence="2 3" key="1">
    <citation type="submission" date="2018-07" db="EMBL/GenBank/DDBJ databases">
        <title>A draft genome of a endophytic bacteria, a new species of Pedobacter.</title>
        <authorList>
            <person name="Zhang Z.D."/>
            <person name="Chen Z.J."/>
        </authorList>
    </citation>
    <scope>NUCLEOTIDE SEQUENCE [LARGE SCALE GENOMIC DNA]</scope>
    <source>
        <strain evidence="2 3">RS10</strain>
    </source>
</reference>
<dbReference type="RefSeq" id="WP_113947880.1">
    <property type="nucleotide sequence ID" value="NZ_QNQU01000004.1"/>
</dbReference>
<accession>A0A366L7T2</accession>
<evidence type="ECO:0000256" key="1">
    <source>
        <dbReference type="SAM" id="SignalP"/>
    </source>
</evidence>
<comment type="caution">
    <text evidence="2">The sequence shown here is derived from an EMBL/GenBank/DDBJ whole genome shotgun (WGS) entry which is preliminary data.</text>
</comment>
<proteinExistence type="predicted"/>
<organism evidence="2 3">
    <name type="scientific">Pedobacter miscanthi</name>
    <dbReference type="NCBI Taxonomy" id="2259170"/>
    <lineage>
        <taxon>Bacteria</taxon>
        <taxon>Pseudomonadati</taxon>
        <taxon>Bacteroidota</taxon>
        <taxon>Sphingobacteriia</taxon>
        <taxon>Sphingobacteriales</taxon>
        <taxon>Sphingobacteriaceae</taxon>
        <taxon>Pedobacter</taxon>
    </lineage>
</organism>
<keyword evidence="1" id="KW-0732">Signal</keyword>
<protein>
    <recommendedName>
        <fullName evidence="4">DUF4398 domain-containing protein</fullName>
    </recommendedName>
</protein>
<keyword evidence="3" id="KW-1185">Reference proteome</keyword>
<feature type="chain" id="PRO_5016669440" description="DUF4398 domain-containing protein" evidence="1">
    <location>
        <begin position="24"/>
        <end position="175"/>
    </location>
</feature>
<evidence type="ECO:0008006" key="4">
    <source>
        <dbReference type="Google" id="ProtNLM"/>
    </source>
</evidence>
<evidence type="ECO:0000313" key="2">
    <source>
        <dbReference type="EMBL" id="RBQ09945.1"/>
    </source>
</evidence>
<feature type="signal peptide" evidence="1">
    <location>
        <begin position="1"/>
        <end position="23"/>
    </location>
</feature>
<dbReference type="OrthoDB" id="762784at2"/>
<dbReference type="PROSITE" id="PS51257">
    <property type="entry name" value="PROKAR_LIPOPROTEIN"/>
    <property type="match status" value="1"/>
</dbReference>
<dbReference type="Proteomes" id="UP000252081">
    <property type="component" value="Unassembled WGS sequence"/>
</dbReference>
<gene>
    <name evidence="2" type="ORF">DRW42_05750</name>
</gene>
<sequence>MKQKRILLAILILMMASCQSKKAANLKTVFEQKDRAVFNVMVGKNGPSDRKLACLTMGDYKCALREIDAEERAFDKIIGEINALRTGDIKHGNELKTAAANYYTAVKELEISERFTIAQQLISQNKANTEAVRDAATHKQLQLSKDKMEMHKIISKKEQLYADAKKKFDSVNHLD</sequence>
<dbReference type="AlphaFoldDB" id="A0A366L7T2"/>